<dbReference type="OrthoDB" id="193650at2759"/>
<evidence type="ECO:0000313" key="2">
    <source>
        <dbReference type="Proteomes" id="UP000748531"/>
    </source>
</evidence>
<dbReference type="EMBL" id="LUCH01000842">
    <property type="protein sequence ID" value="KAF5404198.1"/>
    <property type="molecule type" value="Genomic_DNA"/>
</dbReference>
<gene>
    <name evidence="1" type="ORF">PHET_02406</name>
</gene>
<reference evidence="1" key="1">
    <citation type="submission" date="2019-05" db="EMBL/GenBank/DDBJ databases">
        <title>Annotation for the trematode Paragonimus heterotremus.</title>
        <authorList>
            <person name="Choi Y.-J."/>
        </authorList>
    </citation>
    <scope>NUCLEOTIDE SEQUENCE</scope>
    <source>
        <strain evidence="1">LC</strain>
    </source>
</reference>
<keyword evidence="2" id="KW-1185">Reference proteome</keyword>
<proteinExistence type="predicted"/>
<protein>
    <submittedName>
        <fullName evidence="1">Uncharacterized protein</fullName>
    </submittedName>
</protein>
<accession>A0A8J4WIR8</accession>
<sequence>MAEEGRRQRNTNVVPKVKKERFTAGVGRFVYDDEGNLVSVPKLVPSVQLATMTGTRTTAVPNLRAASPGQVVNLHYKVMPQCLNDANLLLSNTGLEWTQGKSAAKPLRQPDSYELCRNQKAKAMSSGFANVGDIIELVPGVTVSDGERVRMGPVHTESSPTQQEMRLEQLKELPCMDRDPQFTPVNTPPLAPEQIVQMSAIRLVNRE</sequence>
<name>A0A8J4WIR8_9TREM</name>
<dbReference type="AlphaFoldDB" id="A0A8J4WIR8"/>
<dbReference type="Proteomes" id="UP000748531">
    <property type="component" value="Unassembled WGS sequence"/>
</dbReference>
<comment type="caution">
    <text evidence="1">The sequence shown here is derived from an EMBL/GenBank/DDBJ whole genome shotgun (WGS) entry which is preliminary data.</text>
</comment>
<organism evidence="1 2">
    <name type="scientific">Paragonimus heterotremus</name>
    <dbReference type="NCBI Taxonomy" id="100268"/>
    <lineage>
        <taxon>Eukaryota</taxon>
        <taxon>Metazoa</taxon>
        <taxon>Spiralia</taxon>
        <taxon>Lophotrochozoa</taxon>
        <taxon>Platyhelminthes</taxon>
        <taxon>Trematoda</taxon>
        <taxon>Digenea</taxon>
        <taxon>Plagiorchiida</taxon>
        <taxon>Troglotremata</taxon>
        <taxon>Troglotrematidae</taxon>
        <taxon>Paragonimus</taxon>
    </lineage>
</organism>
<evidence type="ECO:0000313" key="1">
    <source>
        <dbReference type="EMBL" id="KAF5404198.1"/>
    </source>
</evidence>